<keyword evidence="3" id="KW-0282">Flagellum</keyword>
<evidence type="ECO:0000313" key="3">
    <source>
        <dbReference type="EMBL" id="SFV53566.1"/>
    </source>
</evidence>
<organism evidence="3">
    <name type="scientific">hydrothermal vent metagenome</name>
    <dbReference type="NCBI Taxonomy" id="652676"/>
    <lineage>
        <taxon>unclassified sequences</taxon>
        <taxon>metagenomes</taxon>
        <taxon>ecological metagenomes</taxon>
    </lineage>
</organism>
<name>A0A1W1BJ88_9ZZZZ</name>
<dbReference type="PROSITE" id="PS51257">
    <property type="entry name" value="PROKAR_LIPOPROTEIN"/>
    <property type="match status" value="1"/>
</dbReference>
<feature type="domain" description="UPF0323" evidence="2">
    <location>
        <begin position="57"/>
        <end position="176"/>
    </location>
</feature>
<proteinExistence type="predicted"/>
<dbReference type="EMBL" id="FPHE01000046">
    <property type="protein sequence ID" value="SFV53566.1"/>
    <property type="molecule type" value="Genomic_DNA"/>
</dbReference>
<protein>
    <submittedName>
        <fullName evidence="3">Putative flagellar motility protein</fullName>
    </submittedName>
</protein>
<dbReference type="InterPro" id="IPR059092">
    <property type="entry name" value="UPF0323_dom"/>
</dbReference>
<sequence length="220" mass="23376">MNKHIKKISNVTIVGGMSAMIIATLTGCGDAPKEDKSNEPSVADAVKKEGATITILKENNTYKIVDEVPSAKTRVILQDANGTERILSDAELDKLIKEEEAKIEAGTSKLTKSPEEVTESGGMGLAGTLLAGAAAGMLGAAVMNKLQNNQNYQQNQRRSYRSPQAYSRSQSSFGNRKAGGISRPGATPTKSTTTTRRSGFGKRSTPPSRTRSIRRSGFGG</sequence>
<feature type="compositionally biased region" description="Polar residues" evidence="1">
    <location>
        <begin position="164"/>
        <end position="174"/>
    </location>
</feature>
<gene>
    <name evidence="3" type="ORF">MNB_SV-12-1779</name>
</gene>
<feature type="compositionally biased region" description="Low complexity" evidence="1">
    <location>
        <begin position="183"/>
        <end position="210"/>
    </location>
</feature>
<accession>A0A1W1BJ88</accession>
<dbReference type="AlphaFoldDB" id="A0A1W1BJ88"/>
<dbReference type="NCBIfam" id="NF003146">
    <property type="entry name" value="PRK04081.1"/>
    <property type="match status" value="1"/>
</dbReference>
<reference evidence="3" key="1">
    <citation type="submission" date="2016-10" db="EMBL/GenBank/DDBJ databases">
        <authorList>
            <person name="de Groot N.N."/>
        </authorList>
    </citation>
    <scope>NUCLEOTIDE SEQUENCE</scope>
</reference>
<evidence type="ECO:0000256" key="1">
    <source>
        <dbReference type="SAM" id="MobiDB-lite"/>
    </source>
</evidence>
<keyword evidence="3" id="KW-0969">Cilium</keyword>
<dbReference type="Pfam" id="PF26303">
    <property type="entry name" value="UPF0323"/>
    <property type="match status" value="1"/>
</dbReference>
<evidence type="ECO:0000259" key="2">
    <source>
        <dbReference type="Pfam" id="PF26303"/>
    </source>
</evidence>
<keyword evidence="3" id="KW-0966">Cell projection</keyword>
<feature type="region of interest" description="Disordered" evidence="1">
    <location>
        <begin position="151"/>
        <end position="220"/>
    </location>
</feature>